<reference evidence="3" key="1">
    <citation type="journal article" date="2022" name="Int. J. Mol. Sci.">
        <title>Draft Genome of Tanacetum Coccineum: Genomic Comparison of Closely Related Tanacetum-Family Plants.</title>
        <authorList>
            <person name="Yamashiro T."/>
            <person name="Shiraishi A."/>
            <person name="Nakayama K."/>
            <person name="Satake H."/>
        </authorList>
    </citation>
    <scope>NUCLEOTIDE SEQUENCE</scope>
</reference>
<evidence type="ECO:0000313" key="3">
    <source>
        <dbReference type="EMBL" id="GJT00161.1"/>
    </source>
</evidence>
<keyword evidence="4" id="KW-1185">Reference proteome</keyword>
<organism evidence="3 4">
    <name type="scientific">Tanacetum coccineum</name>
    <dbReference type="NCBI Taxonomy" id="301880"/>
    <lineage>
        <taxon>Eukaryota</taxon>
        <taxon>Viridiplantae</taxon>
        <taxon>Streptophyta</taxon>
        <taxon>Embryophyta</taxon>
        <taxon>Tracheophyta</taxon>
        <taxon>Spermatophyta</taxon>
        <taxon>Magnoliopsida</taxon>
        <taxon>eudicotyledons</taxon>
        <taxon>Gunneridae</taxon>
        <taxon>Pentapetalae</taxon>
        <taxon>asterids</taxon>
        <taxon>campanulids</taxon>
        <taxon>Asterales</taxon>
        <taxon>Asteraceae</taxon>
        <taxon>Asteroideae</taxon>
        <taxon>Anthemideae</taxon>
        <taxon>Anthemidinae</taxon>
        <taxon>Tanacetum</taxon>
    </lineage>
</organism>
<feature type="region of interest" description="Disordered" evidence="1">
    <location>
        <begin position="301"/>
        <end position="331"/>
    </location>
</feature>
<name>A0ABQ5ACV4_9ASTR</name>
<dbReference type="InterPro" id="IPR043128">
    <property type="entry name" value="Rev_trsase/Diguanyl_cyclase"/>
</dbReference>
<dbReference type="InterPro" id="IPR043502">
    <property type="entry name" value="DNA/RNA_pol_sf"/>
</dbReference>
<evidence type="ECO:0000256" key="1">
    <source>
        <dbReference type="SAM" id="MobiDB-lite"/>
    </source>
</evidence>
<dbReference type="PROSITE" id="PS50879">
    <property type="entry name" value="RNASE_H_1"/>
    <property type="match status" value="1"/>
</dbReference>
<sequence length="850" mass="93801">MGTIDSMKSVLTESALDALCERFHIHDVVHPELPGRYDRIRNSPVGKIGVYSRFFDFANYRIPLSQFVVDILAYFQINLSQLSVIAAAKVSHFEILCRVHGFVPTVDSLKNWNDHFFWVDGSIFPLIVTWHSDKTLRKDPHPTPIEFNADVCNYLADNHAPFRKLLEPFLCFVGISRYYDLDENCYPTFWANVDEMDMFAFINHADPTKVRIGEREVTEGEVPLLQLTRGRVVPLAGVNDQVNVNVQGAGNDDVNEEGSNVTETDQTHQNDHVVQIGGIDIAADDEAQAIVADKLKKLRKKRKAADGASGSGLPPKKLREDHSTSGDAGASTAGKSVAALQGLLASSTLAVEVSATATATIPFVTSSVTPTPEREDGGPTNSIFVANLLTQHPTKRFVISSDTPHDFSTNAADDEVSFVVRSLILDPAILTTAVATTVVADTSAPVPRAGHDLVHHTLFADSTSIGEANPDTAEALQQAYVPKWAVINDSTLDDPDSCRTARQTCLSSEERDADISSLKAQLSLKEAEATKAIRLRGQIATIEAAKAARIAKLNGLKEQATTLRDRIEEGTFLGYKVNTEGIMVCPEKVGAVLKLPSPKCIKDVQKLNGKLASLNRFLSKLAEKSLPFFKTTKKCTKKSDFQWTTEDEAAFKEMKKLITELPTLTAPMEREELTVYLAAAREAASAVLMTEREAKQMPVYFASRTMQGSHNHCHHRPTNQADTVVRQEVAGRLQKWSIELGEYDIQYRPRTSVKGKILADFIMERLEDDPLDTPMEAKEELPDSWTLFTDESSYVDGFGAGLILTNPEGAEFTYALRFRFDATNNEAEYEALIAGLRIIEQIGVKNLKTK</sequence>
<proteinExistence type="predicted"/>
<dbReference type="Pfam" id="PF17919">
    <property type="entry name" value="RT_RNaseH_2"/>
    <property type="match status" value="1"/>
</dbReference>
<dbReference type="InterPro" id="IPR002156">
    <property type="entry name" value="RNaseH_domain"/>
</dbReference>
<gene>
    <name evidence="3" type="ORF">Tco_0821330</name>
</gene>
<dbReference type="EMBL" id="BQNB010012173">
    <property type="protein sequence ID" value="GJT00161.1"/>
    <property type="molecule type" value="Genomic_DNA"/>
</dbReference>
<comment type="caution">
    <text evidence="3">The sequence shown here is derived from an EMBL/GenBank/DDBJ whole genome shotgun (WGS) entry which is preliminary data.</text>
</comment>
<dbReference type="PANTHER" id="PTHR48475">
    <property type="entry name" value="RIBONUCLEASE H"/>
    <property type="match status" value="1"/>
</dbReference>
<dbReference type="SUPFAM" id="SSF53098">
    <property type="entry name" value="Ribonuclease H-like"/>
    <property type="match status" value="1"/>
</dbReference>
<dbReference type="InterPro" id="IPR041577">
    <property type="entry name" value="RT_RNaseH_2"/>
</dbReference>
<protein>
    <submittedName>
        <fullName evidence="3">Gypsy type transposase</fullName>
    </submittedName>
</protein>
<dbReference type="Proteomes" id="UP001151760">
    <property type="component" value="Unassembled WGS sequence"/>
</dbReference>
<dbReference type="PANTHER" id="PTHR48475:SF2">
    <property type="entry name" value="RIBONUCLEASE H"/>
    <property type="match status" value="1"/>
</dbReference>
<feature type="region of interest" description="Disordered" evidence="1">
    <location>
        <begin position="246"/>
        <end position="270"/>
    </location>
</feature>
<reference evidence="3" key="2">
    <citation type="submission" date="2022-01" db="EMBL/GenBank/DDBJ databases">
        <authorList>
            <person name="Yamashiro T."/>
            <person name="Shiraishi A."/>
            <person name="Satake H."/>
            <person name="Nakayama K."/>
        </authorList>
    </citation>
    <scope>NUCLEOTIDE SEQUENCE</scope>
</reference>
<dbReference type="Gene3D" id="3.30.70.270">
    <property type="match status" value="1"/>
</dbReference>
<dbReference type="InterPro" id="IPR012337">
    <property type="entry name" value="RNaseH-like_sf"/>
</dbReference>
<feature type="domain" description="RNase H type-1" evidence="2">
    <location>
        <begin position="781"/>
        <end position="850"/>
    </location>
</feature>
<evidence type="ECO:0000313" key="4">
    <source>
        <dbReference type="Proteomes" id="UP001151760"/>
    </source>
</evidence>
<dbReference type="SUPFAM" id="SSF56672">
    <property type="entry name" value="DNA/RNA polymerases"/>
    <property type="match status" value="1"/>
</dbReference>
<dbReference type="InterPro" id="IPR036397">
    <property type="entry name" value="RNaseH_sf"/>
</dbReference>
<dbReference type="Gene3D" id="3.30.420.10">
    <property type="entry name" value="Ribonuclease H-like superfamily/Ribonuclease H"/>
    <property type="match status" value="1"/>
</dbReference>
<accession>A0ABQ5ACV4</accession>
<evidence type="ECO:0000259" key="2">
    <source>
        <dbReference type="PROSITE" id="PS50879"/>
    </source>
</evidence>